<name>A0A453EAE7_AEGTS</name>
<reference evidence="1" key="3">
    <citation type="journal article" date="2017" name="Nature">
        <title>Genome sequence of the progenitor of the wheat D genome Aegilops tauschii.</title>
        <authorList>
            <person name="Luo M.C."/>
            <person name="Gu Y.Q."/>
            <person name="Puiu D."/>
            <person name="Wang H."/>
            <person name="Twardziok S.O."/>
            <person name="Deal K.R."/>
            <person name="Huo N."/>
            <person name="Zhu T."/>
            <person name="Wang L."/>
            <person name="Wang Y."/>
            <person name="McGuire P.E."/>
            <person name="Liu S."/>
            <person name="Long H."/>
            <person name="Ramasamy R.K."/>
            <person name="Rodriguez J.C."/>
            <person name="Van S.L."/>
            <person name="Yuan L."/>
            <person name="Wang Z."/>
            <person name="Xia Z."/>
            <person name="Xiao L."/>
            <person name="Anderson O.D."/>
            <person name="Ouyang S."/>
            <person name="Liang Y."/>
            <person name="Zimin A.V."/>
            <person name="Pertea G."/>
            <person name="Qi P."/>
            <person name="Bennetzen J.L."/>
            <person name="Dai X."/>
            <person name="Dawson M.W."/>
            <person name="Muller H.G."/>
            <person name="Kugler K."/>
            <person name="Rivarola-Duarte L."/>
            <person name="Spannagl M."/>
            <person name="Mayer K.F.X."/>
            <person name="Lu F.H."/>
            <person name="Bevan M.W."/>
            <person name="Leroy P."/>
            <person name="Li P."/>
            <person name="You F.M."/>
            <person name="Sun Q."/>
            <person name="Liu Z."/>
            <person name="Lyons E."/>
            <person name="Wicker T."/>
            <person name="Salzberg S.L."/>
            <person name="Devos K.M."/>
            <person name="Dvorak J."/>
        </authorList>
    </citation>
    <scope>NUCLEOTIDE SEQUENCE [LARGE SCALE GENOMIC DNA]</scope>
    <source>
        <strain evidence="1">cv. AL8/78</strain>
    </source>
</reference>
<sequence>TGVEKLRLFPYPNGPFHTTCNITPMLLIRNLCITTMLLRLRLCSAVYISRDIEGHKGALSPVGQGQKHTPIGDEIPYVLWMIAASPRPRQLNLKLEFSS</sequence>
<evidence type="ECO:0000313" key="2">
    <source>
        <dbReference type="Proteomes" id="UP000015105"/>
    </source>
</evidence>
<reference evidence="2" key="1">
    <citation type="journal article" date="2014" name="Science">
        <title>Ancient hybridizations among the ancestral genomes of bread wheat.</title>
        <authorList>
            <consortium name="International Wheat Genome Sequencing Consortium,"/>
            <person name="Marcussen T."/>
            <person name="Sandve S.R."/>
            <person name="Heier L."/>
            <person name="Spannagl M."/>
            <person name="Pfeifer M."/>
            <person name="Jakobsen K.S."/>
            <person name="Wulff B.B."/>
            <person name="Steuernagel B."/>
            <person name="Mayer K.F."/>
            <person name="Olsen O.A."/>
        </authorList>
    </citation>
    <scope>NUCLEOTIDE SEQUENCE [LARGE SCALE GENOMIC DNA]</scope>
    <source>
        <strain evidence="2">cv. AL8/78</strain>
    </source>
</reference>
<evidence type="ECO:0000313" key="1">
    <source>
        <dbReference type="EnsemblPlants" id="AET3Gv20273100.20"/>
    </source>
</evidence>
<reference evidence="2" key="2">
    <citation type="journal article" date="2017" name="Nat. Plants">
        <title>The Aegilops tauschii genome reveals multiple impacts of transposons.</title>
        <authorList>
            <person name="Zhao G."/>
            <person name="Zou C."/>
            <person name="Li K."/>
            <person name="Wang K."/>
            <person name="Li T."/>
            <person name="Gao L."/>
            <person name="Zhang X."/>
            <person name="Wang H."/>
            <person name="Yang Z."/>
            <person name="Liu X."/>
            <person name="Jiang W."/>
            <person name="Mao L."/>
            <person name="Kong X."/>
            <person name="Jiao Y."/>
            <person name="Jia J."/>
        </authorList>
    </citation>
    <scope>NUCLEOTIDE SEQUENCE [LARGE SCALE GENOMIC DNA]</scope>
    <source>
        <strain evidence="2">cv. AL8/78</strain>
    </source>
</reference>
<organism evidence="1 2">
    <name type="scientific">Aegilops tauschii subsp. strangulata</name>
    <name type="common">Goatgrass</name>
    <dbReference type="NCBI Taxonomy" id="200361"/>
    <lineage>
        <taxon>Eukaryota</taxon>
        <taxon>Viridiplantae</taxon>
        <taxon>Streptophyta</taxon>
        <taxon>Embryophyta</taxon>
        <taxon>Tracheophyta</taxon>
        <taxon>Spermatophyta</taxon>
        <taxon>Magnoliopsida</taxon>
        <taxon>Liliopsida</taxon>
        <taxon>Poales</taxon>
        <taxon>Poaceae</taxon>
        <taxon>BOP clade</taxon>
        <taxon>Pooideae</taxon>
        <taxon>Triticodae</taxon>
        <taxon>Triticeae</taxon>
        <taxon>Triticinae</taxon>
        <taxon>Aegilops</taxon>
    </lineage>
</organism>
<dbReference type="EnsemblPlants" id="AET3Gv20273100.20">
    <property type="protein sequence ID" value="AET3Gv20273100.20"/>
    <property type="gene ID" value="AET3Gv20273100"/>
</dbReference>
<keyword evidence="2" id="KW-1185">Reference proteome</keyword>
<protein>
    <submittedName>
        <fullName evidence="1">Uncharacterized protein</fullName>
    </submittedName>
</protein>
<reference evidence="1" key="4">
    <citation type="submission" date="2019-03" db="UniProtKB">
        <authorList>
            <consortium name="EnsemblPlants"/>
        </authorList>
    </citation>
    <scope>IDENTIFICATION</scope>
</reference>
<dbReference type="AlphaFoldDB" id="A0A453EAE7"/>
<dbReference type="Proteomes" id="UP000015105">
    <property type="component" value="Chromosome 3D"/>
</dbReference>
<accession>A0A453EAE7</accession>
<proteinExistence type="predicted"/>
<reference evidence="1" key="5">
    <citation type="journal article" date="2021" name="G3 (Bethesda)">
        <title>Aegilops tauschii genome assembly Aet v5.0 features greater sequence contiguity and improved annotation.</title>
        <authorList>
            <person name="Wang L."/>
            <person name="Zhu T."/>
            <person name="Rodriguez J.C."/>
            <person name="Deal K.R."/>
            <person name="Dubcovsky J."/>
            <person name="McGuire P.E."/>
            <person name="Lux T."/>
            <person name="Spannagl M."/>
            <person name="Mayer K.F.X."/>
            <person name="Baldrich P."/>
            <person name="Meyers B.C."/>
            <person name="Huo N."/>
            <person name="Gu Y.Q."/>
            <person name="Zhou H."/>
            <person name="Devos K.M."/>
            <person name="Bennetzen J.L."/>
            <person name="Unver T."/>
            <person name="Budak H."/>
            <person name="Gulick P.J."/>
            <person name="Galiba G."/>
            <person name="Kalapos B."/>
            <person name="Nelson D.R."/>
            <person name="Li P."/>
            <person name="You F.M."/>
            <person name="Luo M.C."/>
            <person name="Dvorak J."/>
        </authorList>
    </citation>
    <scope>NUCLEOTIDE SEQUENCE [LARGE SCALE GENOMIC DNA]</scope>
    <source>
        <strain evidence="1">cv. AL8/78</strain>
    </source>
</reference>
<dbReference type="Gramene" id="AET3Gv20273100.20">
    <property type="protein sequence ID" value="AET3Gv20273100.20"/>
    <property type="gene ID" value="AET3Gv20273100"/>
</dbReference>